<reference evidence="4" key="1">
    <citation type="submission" date="2023-05" db="EMBL/GenBank/DDBJ databases">
        <title>Limnohabitans sp. strain HM2-2 Genome sequencing and assembly.</title>
        <authorList>
            <person name="Jung Y."/>
        </authorList>
    </citation>
    <scope>NUCLEOTIDE SEQUENCE</scope>
    <source>
        <strain evidence="4">HM2-2</strain>
    </source>
</reference>
<name>A0ABT6X6J2_9BURK</name>
<proteinExistence type="predicted"/>
<dbReference type="Proteomes" id="UP001431902">
    <property type="component" value="Unassembled WGS sequence"/>
</dbReference>
<dbReference type="SUPFAM" id="SSF56349">
    <property type="entry name" value="DNA breaking-rejoining enzymes"/>
    <property type="match status" value="1"/>
</dbReference>
<evidence type="ECO:0000256" key="1">
    <source>
        <dbReference type="ARBA" id="ARBA00023172"/>
    </source>
</evidence>
<evidence type="ECO:0000313" key="5">
    <source>
        <dbReference type="Proteomes" id="UP001431902"/>
    </source>
</evidence>
<comment type="caution">
    <text evidence="4">The sequence shown here is derived from an EMBL/GenBank/DDBJ whole genome shotgun (WGS) entry which is preliminary data.</text>
</comment>
<dbReference type="EMBL" id="JASGBH010000004">
    <property type="protein sequence ID" value="MDI9233713.1"/>
    <property type="molecule type" value="Genomic_DNA"/>
</dbReference>
<dbReference type="InterPro" id="IPR002104">
    <property type="entry name" value="Integrase_catalytic"/>
</dbReference>
<feature type="region of interest" description="Disordered" evidence="2">
    <location>
        <begin position="190"/>
        <end position="213"/>
    </location>
</feature>
<sequence length="353" mass="40219">MALKVPRLAKSRNGVFFVRVLWRDATGKRHIKQISLQTKQPALARVLALKFNFEIEATHPMGIKKIPDLLGLNPMTQKMATKGEMKLQRTPWAEFDDGDIKALFCADYPQKMDKPDFYWLPLIALFSGARLGELARLELSTFREVDGVKCFRIVDGKTLESRRTVPIHSQLLALGLWDYAQALKDKGETFLIPHRPQDPPGTPKNIRTRDPEKMTGRQWGKWVDMCGLKDNKKVFHSFRSTAITDLHNTEAKVAAVKRSVGHTSPEMAGVHGNSYVRGIALKNLQTAVEHLTHSQVDFQALKLQDPTFAAFFAHEEAKKNSPEAIERAQKLARYEKAKAEREERNRDKRKKQN</sequence>
<organism evidence="4 5">
    <name type="scientific">Limnohabitans lacus</name>
    <dbReference type="NCBI Taxonomy" id="3045173"/>
    <lineage>
        <taxon>Bacteria</taxon>
        <taxon>Pseudomonadati</taxon>
        <taxon>Pseudomonadota</taxon>
        <taxon>Betaproteobacteria</taxon>
        <taxon>Burkholderiales</taxon>
        <taxon>Comamonadaceae</taxon>
        <taxon>Limnohabitans</taxon>
    </lineage>
</organism>
<dbReference type="InterPro" id="IPR013762">
    <property type="entry name" value="Integrase-like_cat_sf"/>
</dbReference>
<evidence type="ECO:0000256" key="2">
    <source>
        <dbReference type="SAM" id="MobiDB-lite"/>
    </source>
</evidence>
<gene>
    <name evidence="4" type="ORF">QLQ16_07670</name>
</gene>
<dbReference type="PROSITE" id="PS51898">
    <property type="entry name" value="TYR_RECOMBINASE"/>
    <property type="match status" value="1"/>
</dbReference>
<protein>
    <submittedName>
        <fullName evidence="4">Site-specific integrase</fullName>
    </submittedName>
</protein>
<dbReference type="RefSeq" id="WP_283224104.1">
    <property type="nucleotide sequence ID" value="NZ_JASGBH010000004.1"/>
</dbReference>
<evidence type="ECO:0000259" key="3">
    <source>
        <dbReference type="PROSITE" id="PS51898"/>
    </source>
</evidence>
<feature type="domain" description="Tyr recombinase" evidence="3">
    <location>
        <begin position="98"/>
        <end position="289"/>
    </location>
</feature>
<dbReference type="Pfam" id="PF00589">
    <property type="entry name" value="Phage_integrase"/>
    <property type="match status" value="1"/>
</dbReference>
<dbReference type="InterPro" id="IPR011010">
    <property type="entry name" value="DNA_brk_join_enz"/>
</dbReference>
<keyword evidence="1" id="KW-0233">DNA recombination</keyword>
<dbReference type="Gene3D" id="1.10.443.10">
    <property type="entry name" value="Intergrase catalytic core"/>
    <property type="match status" value="1"/>
</dbReference>
<accession>A0ABT6X6J2</accession>
<keyword evidence="5" id="KW-1185">Reference proteome</keyword>
<evidence type="ECO:0000313" key="4">
    <source>
        <dbReference type="EMBL" id="MDI9233713.1"/>
    </source>
</evidence>